<dbReference type="PANTHER" id="PTHR43320:SF3">
    <property type="entry name" value="CARBOHYDRATE KINASE PFKB DOMAIN-CONTAINING PROTEIN"/>
    <property type="match status" value="1"/>
</dbReference>
<dbReference type="Pfam" id="PF00294">
    <property type="entry name" value="PfkB"/>
    <property type="match status" value="1"/>
</dbReference>
<dbReference type="InterPro" id="IPR002173">
    <property type="entry name" value="Carboh/pur_kinase_PfkB_CS"/>
</dbReference>
<feature type="chain" id="PRO_5001600018" evidence="4">
    <location>
        <begin position="24"/>
        <end position="369"/>
    </location>
</feature>
<keyword evidence="7" id="KW-1185">Reference proteome</keyword>
<protein>
    <submittedName>
        <fullName evidence="6">Ribokinase like superfamily protein, putative</fullName>
    </submittedName>
</protein>
<name>A0A061D414_BABBI</name>
<dbReference type="EMBL" id="LK391707">
    <property type="protein sequence ID" value="CDR93719.1"/>
    <property type="molecule type" value="Genomic_DNA"/>
</dbReference>
<dbReference type="PROSITE" id="PS00583">
    <property type="entry name" value="PFKB_KINASES_1"/>
    <property type="match status" value="1"/>
</dbReference>
<dbReference type="KEGG" id="bbig:BBBOND_0100480"/>
<evidence type="ECO:0000259" key="5">
    <source>
        <dbReference type="Pfam" id="PF00294"/>
    </source>
</evidence>
<dbReference type="PANTHER" id="PTHR43320">
    <property type="entry name" value="SUGAR KINASE"/>
    <property type="match status" value="1"/>
</dbReference>
<dbReference type="GeneID" id="24562260"/>
<comment type="similarity">
    <text evidence="1">Belongs to the carbohydrate kinase PfkB family.</text>
</comment>
<dbReference type="Gene3D" id="3.40.1190.20">
    <property type="match status" value="1"/>
</dbReference>
<dbReference type="VEuPathDB" id="PiroplasmaDB:BBBOND_0100480"/>
<sequence length="369" mass="41269">MNASYIFAAFVGIFAYAVQFAHCKRACGFEKIERGSKSILFVGHPMIDIYARADYSVVEQLNVAKGEPRLITPETFRQLGEMVNVEARNAGGSACNTARAFGYLGGKAAFFGLVGEDEEAEIFKKSLTDNNVEDLTRRIPDTFTSQLYSLVTPDKERTMYLMFGASHKLKSTDLDESIMERFDYYAVNGFMFADEEQVKFTHKMIDAALNRGKGVITLFANSFCIRRNGKYLKPIVEVSAYISGNLEEYSELYEMSDREELFRMFEKRTQGMFPQHKLVIITMGGEGAMLIYKGKRYHVPPCNVEVVDTTGAGDFFAASILYAALNGFSMKKGGKFAHALVGDIISRMGIQISEGVRAEIDELKDCLTL</sequence>
<evidence type="ECO:0000256" key="4">
    <source>
        <dbReference type="SAM" id="SignalP"/>
    </source>
</evidence>
<reference evidence="7" key="1">
    <citation type="journal article" date="2014" name="Nucleic Acids Res.">
        <title>The evolutionary dynamics of variant antigen genes in Babesia reveal a history of genomic innovation underlying host-parasite interaction.</title>
        <authorList>
            <person name="Jackson A.P."/>
            <person name="Otto T.D."/>
            <person name="Darby A."/>
            <person name="Ramaprasad A."/>
            <person name="Xia D."/>
            <person name="Echaide I.E."/>
            <person name="Farber M."/>
            <person name="Gahlot S."/>
            <person name="Gamble J."/>
            <person name="Gupta D."/>
            <person name="Gupta Y."/>
            <person name="Jackson L."/>
            <person name="Malandrin L."/>
            <person name="Malas T.B."/>
            <person name="Moussa E."/>
            <person name="Nair M."/>
            <person name="Reid A.J."/>
            <person name="Sanders M."/>
            <person name="Sharma J."/>
            <person name="Tracey A."/>
            <person name="Quail M.A."/>
            <person name="Weir W."/>
            <person name="Wastling J.M."/>
            <person name="Hall N."/>
            <person name="Willadsen P."/>
            <person name="Lingelbach K."/>
            <person name="Shiels B."/>
            <person name="Tait A."/>
            <person name="Berriman M."/>
            <person name="Allred D.R."/>
            <person name="Pain A."/>
        </authorList>
    </citation>
    <scope>NUCLEOTIDE SEQUENCE [LARGE SCALE GENOMIC DNA]</scope>
    <source>
        <strain evidence="7">Bond</strain>
    </source>
</reference>
<keyword evidence="3 6" id="KW-0418">Kinase</keyword>
<evidence type="ECO:0000256" key="1">
    <source>
        <dbReference type="ARBA" id="ARBA00010688"/>
    </source>
</evidence>
<keyword evidence="2" id="KW-0808">Transferase</keyword>
<dbReference type="CDD" id="cd01168">
    <property type="entry name" value="adenosine_kinase"/>
    <property type="match status" value="1"/>
</dbReference>
<proteinExistence type="inferred from homology"/>
<dbReference type="STRING" id="5866.A0A061D414"/>
<accession>A0A061D414</accession>
<dbReference type="SUPFAM" id="SSF53613">
    <property type="entry name" value="Ribokinase-like"/>
    <property type="match status" value="1"/>
</dbReference>
<dbReference type="Gene3D" id="3.30.1110.10">
    <property type="match status" value="1"/>
</dbReference>
<evidence type="ECO:0000256" key="3">
    <source>
        <dbReference type="ARBA" id="ARBA00022777"/>
    </source>
</evidence>
<evidence type="ECO:0000313" key="7">
    <source>
        <dbReference type="Proteomes" id="UP000033188"/>
    </source>
</evidence>
<dbReference type="OrthoDB" id="432447at2759"/>
<dbReference type="Proteomes" id="UP000033188">
    <property type="component" value="Chromosome 1"/>
</dbReference>
<dbReference type="GO" id="GO:0016301">
    <property type="term" value="F:kinase activity"/>
    <property type="evidence" value="ECO:0007669"/>
    <property type="project" value="UniProtKB-KW"/>
</dbReference>
<feature type="signal peptide" evidence="4">
    <location>
        <begin position="1"/>
        <end position="23"/>
    </location>
</feature>
<feature type="domain" description="Carbohydrate kinase PfkB" evidence="5">
    <location>
        <begin position="88"/>
        <end position="352"/>
    </location>
</feature>
<dbReference type="InterPro" id="IPR052700">
    <property type="entry name" value="Carb_kinase_PfkB-like"/>
</dbReference>
<dbReference type="AlphaFoldDB" id="A0A061D414"/>
<dbReference type="InterPro" id="IPR029056">
    <property type="entry name" value="Ribokinase-like"/>
</dbReference>
<organism evidence="6 7">
    <name type="scientific">Babesia bigemina</name>
    <dbReference type="NCBI Taxonomy" id="5866"/>
    <lineage>
        <taxon>Eukaryota</taxon>
        <taxon>Sar</taxon>
        <taxon>Alveolata</taxon>
        <taxon>Apicomplexa</taxon>
        <taxon>Aconoidasida</taxon>
        <taxon>Piroplasmida</taxon>
        <taxon>Babesiidae</taxon>
        <taxon>Babesia</taxon>
    </lineage>
</organism>
<dbReference type="InterPro" id="IPR011611">
    <property type="entry name" value="PfkB_dom"/>
</dbReference>
<evidence type="ECO:0000256" key="2">
    <source>
        <dbReference type="ARBA" id="ARBA00022679"/>
    </source>
</evidence>
<dbReference type="OMA" id="AFAFLHH"/>
<dbReference type="RefSeq" id="XP_012765905.1">
    <property type="nucleotide sequence ID" value="XM_012910451.1"/>
</dbReference>
<evidence type="ECO:0000313" key="6">
    <source>
        <dbReference type="EMBL" id="CDR93719.1"/>
    </source>
</evidence>
<keyword evidence="4" id="KW-0732">Signal</keyword>
<gene>
    <name evidence="6" type="ORF">BBBOND_0100480</name>
</gene>